<keyword evidence="1" id="KW-0808">Transferase</keyword>
<accession>A0A017HTB0</accession>
<proteinExistence type="predicted"/>
<dbReference type="HOGENOM" id="CLU_2397754_0_0_5"/>
<dbReference type="AlphaFoldDB" id="A0A017HTB0"/>
<sequence>MAQMVLLLEKRGAGAAHAVAGGSVIVSQPRLWQAFTEGLAELTADRLTPHLFTGSPVEGACRLARVLTSPQSCVRGGVASGAGQTVTPGRTNL</sequence>
<reference evidence="1 2" key="1">
    <citation type="submission" date="2013-02" db="EMBL/GenBank/DDBJ databases">
        <authorList>
            <person name="Fiebig A."/>
            <person name="Goeker M."/>
            <person name="Klenk H.-P.P."/>
        </authorList>
    </citation>
    <scope>NUCLEOTIDE SEQUENCE [LARGE SCALE GENOMIC DNA]</scope>
    <source>
        <strain evidence="1 2">DSM 19309</strain>
    </source>
</reference>
<organism evidence="1 2">
    <name type="scientific">Rubellimicrobium mesophilum DSM 19309</name>
    <dbReference type="NCBI Taxonomy" id="442562"/>
    <lineage>
        <taxon>Bacteria</taxon>
        <taxon>Pseudomonadati</taxon>
        <taxon>Pseudomonadota</taxon>
        <taxon>Alphaproteobacteria</taxon>
        <taxon>Rhodobacterales</taxon>
        <taxon>Roseobacteraceae</taxon>
        <taxon>Rubellimicrobium</taxon>
    </lineage>
</organism>
<gene>
    <name evidence="1" type="ORF">Rumeso_01110</name>
</gene>
<evidence type="ECO:0000313" key="1">
    <source>
        <dbReference type="EMBL" id="EYD77403.1"/>
    </source>
</evidence>
<dbReference type="Proteomes" id="UP000019666">
    <property type="component" value="Unassembled WGS sequence"/>
</dbReference>
<keyword evidence="2" id="KW-1185">Reference proteome</keyword>
<dbReference type="EMBL" id="AOSK01000030">
    <property type="protein sequence ID" value="EYD77403.1"/>
    <property type="molecule type" value="Genomic_DNA"/>
</dbReference>
<keyword evidence="1" id="KW-0418">Kinase</keyword>
<dbReference type="EC" id="2.7.1.59" evidence="1"/>
<protein>
    <submittedName>
        <fullName evidence="1">N-acetylglucosamine kinase of eukaryotic type</fullName>
        <ecNumber evidence="1">2.7.1.59</ecNumber>
    </submittedName>
</protein>
<dbReference type="STRING" id="442562.Rumeso_01110"/>
<comment type="caution">
    <text evidence="1">The sequence shown here is derived from an EMBL/GenBank/DDBJ whole genome shotgun (WGS) entry which is preliminary data.</text>
</comment>
<dbReference type="GO" id="GO:0045127">
    <property type="term" value="F:N-acetylglucosamine kinase activity"/>
    <property type="evidence" value="ECO:0007669"/>
    <property type="project" value="UniProtKB-EC"/>
</dbReference>
<evidence type="ECO:0000313" key="2">
    <source>
        <dbReference type="Proteomes" id="UP000019666"/>
    </source>
</evidence>
<name>A0A017HTB0_9RHOB</name>